<evidence type="ECO:0000313" key="3">
    <source>
        <dbReference type="Proteomes" id="UP001197974"/>
    </source>
</evidence>
<proteinExistence type="predicted"/>
<sequence>MFCLSFILKISKNELFFESQNSIEEVFLTESLLIVHQSQSVSDNEIIVFNRQGEILLSWEVEGTYFQYEVNPYDENIVFLTSFDENWVYRTYEINLEMGKVTKSLIEEPFIEWVSKNEYTYLAWSQEIEETTAPLVLADVNSEWNEIFAENVIEQQSLKEGLMYVSMEDEDRGIVKYHFYSMIEKQEWSFFEGEIKQEYHEWIIPPYTVDWNGHMFYTFILNGDSYTLVQFNIDTGEQVVLKEHLDPKAIQVSPFNKLLLYGEKQSEVFSLETGIMKSLIK</sequence>
<evidence type="ECO:0000313" key="2">
    <source>
        <dbReference type="EMBL" id="WLR43934.1"/>
    </source>
</evidence>
<accession>A0ABY9JYS0</accession>
<dbReference type="InterPro" id="IPR048421">
    <property type="entry name" value="YqgU_beta-prop"/>
</dbReference>
<reference evidence="2 3" key="1">
    <citation type="submission" date="2023-06" db="EMBL/GenBank/DDBJ databases">
        <title>Five Gram-positive bacteria isolated from mangrove sediments in Shenzhen, Guangdong, China.</title>
        <authorList>
            <person name="Yu S."/>
            <person name="Zheng W."/>
            <person name="Huang Y."/>
        </authorList>
    </citation>
    <scope>NUCLEOTIDE SEQUENCE [LARGE SCALE GENOMIC DNA]</scope>
    <source>
        <strain evidence="2 3">SaN35-3</strain>
    </source>
</reference>
<feature type="domain" description="YqgU-like 6-bladed beta-propeller" evidence="1">
    <location>
        <begin position="11"/>
        <end position="262"/>
    </location>
</feature>
<name>A0ABY9JYS0_9BACI</name>
<dbReference type="Pfam" id="PF21101">
    <property type="entry name" value="YqgU"/>
    <property type="match status" value="1"/>
</dbReference>
<protein>
    <recommendedName>
        <fullName evidence="1">YqgU-like 6-bladed beta-propeller domain-containing protein</fullName>
    </recommendedName>
</protein>
<dbReference type="RefSeq" id="WP_306020504.1">
    <property type="nucleotide sequence ID" value="NZ_CP129013.1"/>
</dbReference>
<dbReference type="SUPFAM" id="SSF82171">
    <property type="entry name" value="DPP6 N-terminal domain-like"/>
    <property type="match status" value="1"/>
</dbReference>
<organism evidence="2 3">
    <name type="scientific">Bacillus carboniphilus</name>
    <dbReference type="NCBI Taxonomy" id="86663"/>
    <lineage>
        <taxon>Bacteria</taxon>
        <taxon>Bacillati</taxon>
        <taxon>Bacillota</taxon>
        <taxon>Bacilli</taxon>
        <taxon>Bacillales</taxon>
        <taxon>Bacillaceae</taxon>
        <taxon>Bacillus</taxon>
    </lineage>
</organism>
<dbReference type="Proteomes" id="UP001197974">
    <property type="component" value="Chromosome"/>
</dbReference>
<dbReference type="EMBL" id="CP129013">
    <property type="protein sequence ID" value="WLR43934.1"/>
    <property type="molecule type" value="Genomic_DNA"/>
</dbReference>
<keyword evidence="3" id="KW-1185">Reference proteome</keyword>
<gene>
    <name evidence="2" type="ORF">LC087_07440</name>
</gene>
<evidence type="ECO:0000259" key="1">
    <source>
        <dbReference type="Pfam" id="PF21101"/>
    </source>
</evidence>